<dbReference type="RefSeq" id="WP_187769883.1">
    <property type="nucleotide sequence ID" value="NZ_JACTVM010000004.1"/>
</dbReference>
<proteinExistence type="predicted"/>
<reference evidence="3" key="1">
    <citation type="submission" date="2020-09" db="EMBL/GenBank/DDBJ databases">
        <title>Novel species in genus Aeromicrobium.</title>
        <authorList>
            <person name="Zhang G."/>
        </authorList>
    </citation>
    <scope>NUCLEOTIDE SEQUENCE</scope>
    <source>
        <strain evidence="3">Zg-636</strain>
    </source>
</reference>
<evidence type="ECO:0000313" key="4">
    <source>
        <dbReference type="Proteomes" id="UP000620591"/>
    </source>
</evidence>
<gene>
    <name evidence="3" type="ORF">IBG24_13445</name>
</gene>
<sequence length="441" mass="49153">MSDRIYVRRYVDPLNPPSMDDFRPGFGRNSGNLIFAASAQRTLTVDGVDVETNNLNTLRRSVDRFNDEGRHVVIPLANAFRPDYLPQLTALTEAIERLTVPVTILGVGGQFHLDGTVETTDEVDDAARRFMRAILARGPALGVRGERTAGYLNSLGFSEVDVIGCPSMFLRGSDLSIREAAPVFDKRTKVSLNLTPHVPIPDGWVDAVFRRHPRAEYVAQDRRDLDAMLGGPAVKGGSPEYPSSVRHRAIRDNRAVFHCHAPTWIDSMADRDFTVGHRIHGNIASLLAGTPAHVIVHDSRTRELCEYFEIPHTHVSRQTLEDTPERLFEASDYKPLIANHPERVARFAGFLQRHGLRHVLDLPAGEAPFDRAVAQVEVRPGLVIRPRSSEPEILDLRAWNTARAAHQGLARAEARIQALEEQLKAAQSSRSGLRGLLRRDR</sequence>
<feature type="coiled-coil region" evidence="1">
    <location>
        <begin position="402"/>
        <end position="436"/>
    </location>
</feature>
<evidence type="ECO:0000256" key="1">
    <source>
        <dbReference type="SAM" id="Coils"/>
    </source>
</evidence>
<organism evidence="3 4">
    <name type="scientific">Aeromicrobium senzhongii</name>
    <dbReference type="NCBI Taxonomy" id="2663859"/>
    <lineage>
        <taxon>Bacteria</taxon>
        <taxon>Bacillati</taxon>
        <taxon>Actinomycetota</taxon>
        <taxon>Actinomycetes</taxon>
        <taxon>Propionibacteriales</taxon>
        <taxon>Nocardioidaceae</taxon>
        <taxon>Aeromicrobium</taxon>
    </lineage>
</organism>
<dbReference type="AlphaFoldDB" id="A0A8I0K318"/>
<accession>A0A8I0K318</accession>
<protein>
    <submittedName>
        <fullName evidence="3">Polysaccharide pyruvyl transferase family protein</fullName>
    </submittedName>
</protein>
<keyword evidence="3" id="KW-0808">Transferase</keyword>
<dbReference type="Pfam" id="PF04230">
    <property type="entry name" value="PS_pyruv_trans"/>
    <property type="match status" value="1"/>
</dbReference>
<evidence type="ECO:0000313" key="3">
    <source>
        <dbReference type="EMBL" id="MBC9227319.1"/>
    </source>
</evidence>
<comment type="caution">
    <text evidence="3">The sequence shown here is derived from an EMBL/GenBank/DDBJ whole genome shotgun (WGS) entry which is preliminary data.</text>
</comment>
<feature type="domain" description="Polysaccharide pyruvyl transferase" evidence="2">
    <location>
        <begin position="29"/>
        <end position="299"/>
    </location>
</feature>
<evidence type="ECO:0000259" key="2">
    <source>
        <dbReference type="Pfam" id="PF04230"/>
    </source>
</evidence>
<dbReference type="InterPro" id="IPR007345">
    <property type="entry name" value="Polysacch_pyruvyl_Trfase"/>
</dbReference>
<dbReference type="GO" id="GO:0016740">
    <property type="term" value="F:transferase activity"/>
    <property type="evidence" value="ECO:0007669"/>
    <property type="project" value="UniProtKB-KW"/>
</dbReference>
<dbReference type="Proteomes" id="UP000620591">
    <property type="component" value="Unassembled WGS sequence"/>
</dbReference>
<name>A0A8I0K318_9ACTN</name>
<keyword evidence="1" id="KW-0175">Coiled coil</keyword>
<dbReference type="EMBL" id="JACTVM010000004">
    <property type="protein sequence ID" value="MBC9227319.1"/>
    <property type="molecule type" value="Genomic_DNA"/>
</dbReference>